<protein>
    <submittedName>
        <fullName evidence="1">Uncharacterized protein</fullName>
    </submittedName>
</protein>
<gene>
    <name evidence="1" type="ORF">H6G24_30745</name>
</gene>
<organism evidence="1 2">
    <name type="scientific">Calothrix parietina FACHB-288</name>
    <dbReference type="NCBI Taxonomy" id="2692896"/>
    <lineage>
        <taxon>Bacteria</taxon>
        <taxon>Bacillati</taxon>
        <taxon>Cyanobacteriota</taxon>
        <taxon>Cyanophyceae</taxon>
        <taxon>Nostocales</taxon>
        <taxon>Calotrichaceae</taxon>
        <taxon>Calothrix</taxon>
    </lineage>
</organism>
<accession>A0ABR8AIE2</accession>
<evidence type="ECO:0000313" key="1">
    <source>
        <dbReference type="EMBL" id="MBD2199802.1"/>
    </source>
</evidence>
<dbReference type="EMBL" id="JACJQH010000068">
    <property type="protein sequence ID" value="MBD2199802.1"/>
    <property type="molecule type" value="Genomic_DNA"/>
</dbReference>
<proteinExistence type="predicted"/>
<reference evidence="1 2" key="1">
    <citation type="journal article" date="2020" name="ISME J.">
        <title>Comparative genomics reveals insights into cyanobacterial evolution and habitat adaptation.</title>
        <authorList>
            <person name="Chen M.Y."/>
            <person name="Teng W.K."/>
            <person name="Zhao L."/>
            <person name="Hu C.X."/>
            <person name="Zhou Y.K."/>
            <person name="Han B.P."/>
            <person name="Song L.R."/>
            <person name="Shu W.S."/>
        </authorList>
    </citation>
    <scope>NUCLEOTIDE SEQUENCE [LARGE SCALE GENOMIC DNA]</scope>
    <source>
        <strain evidence="1 2">FACHB-288</strain>
    </source>
</reference>
<dbReference type="Proteomes" id="UP000658514">
    <property type="component" value="Unassembled WGS sequence"/>
</dbReference>
<name>A0ABR8AIE2_9CYAN</name>
<dbReference type="RefSeq" id="WP_190550414.1">
    <property type="nucleotide sequence ID" value="NZ_CAWPNO010000104.1"/>
</dbReference>
<keyword evidence="2" id="KW-1185">Reference proteome</keyword>
<sequence>MTHREKAAKILEVRNLAGCKVNQSARAIASANLITAPIAEIFSIPLNFE</sequence>
<evidence type="ECO:0000313" key="2">
    <source>
        <dbReference type="Proteomes" id="UP000658514"/>
    </source>
</evidence>
<comment type="caution">
    <text evidence="1">The sequence shown here is derived from an EMBL/GenBank/DDBJ whole genome shotgun (WGS) entry which is preliminary data.</text>
</comment>